<keyword evidence="3" id="KW-1185">Reference proteome</keyword>
<comment type="caution">
    <text evidence="2">The sequence shown here is derived from an EMBL/GenBank/DDBJ whole genome shotgun (WGS) entry which is preliminary data.</text>
</comment>
<gene>
    <name evidence="2" type="ORF">C9374_011285</name>
</gene>
<keyword evidence="1" id="KW-1133">Transmembrane helix</keyword>
<accession>A0AA88KWH8</accession>
<reference evidence="2 3" key="1">
    <citation type="journal article" date="2018" name="BMC Genomics">
        <title>The genome of Naegleria lovaniensis, the basis for a comparative approach to unravel pathogenicity factors of the human pathogenic amoeba N. fowleri.</title>
        <authorList>
            <person name="Liechti N."/>
            <person name="Schurch N."/>
            <person name="Bruggmann R."/>
            <person name="Wittwer M."/>
        </authorList>
    </citation>
    <scope>NUCLEOTIDE SEQUENCE [LARGE SCALE GENOMIC DNA]</scope>
    <source>
        <strain evidence="2 3">ATCC 30569</strain>
    </source>
</reference>
<protein>
    <submittedName>
        <fullName evidence="2">Uncharacterized protein</fullName>
    </submittedName>
</protein>
<dbReference type="AlphaFoldDB" id="A0AA88KWH8"/>
<sequence>MLLKYQLPRRKGFYFIIGILNIFLIATFVYFWKLSSSITTINSHNKEDVWKSTSEQNQIFTKPERFVINALLDISRSERALNALKLHEKKNQNLDSVSRKLLSDMIYIRTRVSTCQNSDNGFGLRCGITNQLFEMIQCIFVNLYFSHLVNAQKDDEIEGLGSKVVALLEPNICIYGSWTLCGCSKYVPFSELWNFEKLSQFIGSKEAWQSVTIRSNYSTPEDVFWTNQDKMDIPFPRLDFPWHRVNKDTFLKMMQQRVELDGISVEMMTAVEFEEMDCMRNELIHVSSTRRKLLDILENANTREDMLIQLVKELNKICKRRISEMARHNLLIDDLNQKISRELSVDYSTFHSFEEAGANKFGSYQGIMKPNKDQYLTKVINLGRVYAWYNPVLPQDFQLYSEMYLHLEPRRDLLQKIEDFMKHLKTTAINKKYQVNSQNGRTIVIHVQMPAEHETHIYYTCQRLPMDPVTKTFDWINFLQNDVKVTKGDSILVIGYGFQYELQEIQFPAQKVFKELGAFLFTQTEIFGETTLESIYYNSLYAFFVSMKADVFVSGVCGSQFGNHVLFLRRMQNKKACIASHVDQKTFFSETPIQKHGYNEEVVQRQLNRIKEEVYHYPNFVYGVLFKAPRCKYL</sequence>
<evidence type="ECO:0000256" key="1">
    <source>
        <dbReference type="SAM" id="Phobius"/>
    </source>
</evidence>
<feature type="transmembrane region" description="Helical" evidence="1">
    <location>
        <begin position="12"/>
        <end position="32"/>
    </location>
</feature>
<name>A0AA88KWH8_NAELO</name>
<organism evidence="2 3">
    <name type="scientific">Naegleria lovaniensis</name>
    <name type="common">Amoeba</name>
    <dbReference type="NCBI Taxonomy" id="51637"/>
    <lineage>
        <taxon>Eukaryota</taxon>
        <taxon>Discoba</taxon>
        <taxon>Heterolobosea</taxon>
        <taxon>Tetramitia</taxon>
        <taxon>Eutetramitia</taxon>
        <taxon>Vahlkampfiidae</taxon>
        <taxon>Naegleria</taxon>
    </lineage>
</organism>
<dbReference type="GeneID" id="68103739"/>
<dbReference type="RefSeq" id="XP_044554454.1">
    <property type="nucleotide sequence ID" value="XM_044686923.1"/>
</dbReference>
<dbReference type="Proteomes" id="UP000816034">
    <property type="component" value="Unassembled WGS sequence"/>
</dbReference>
<evidence type="ECO:0000313" key="2">
    <source>
        <dbReference type="EMBL" id="KAG2392560.1"/>
    </source>
</evidence>
<proteinExistence type="predicted"/>
<evidence type="ECO:0000313" key="3">
    <source>
        <dbReference type="Proteomes" id="UP000816034"/>
    </source>
</evidence>
<keyword evidence="1" id="KW-0812">Transmembrane</keyword>
<dbReference type="EMBL" id="PYSW02000004">
    <property type="protein sequence ID" value="KAG2392560.1"/>
    <property type="molecule type" value="Genomic_DNA"/>
</dbReference>
<keyword evidence="1" id="KW-0472">Membrane</keyword>